<comment type="caution">
    <text evidence="1">The sequence shown here is derived from an EMBL/GenBank/DDBJ whole genome shotgun (WGS) entry which is preliminary data.</text>
</comment>
<accession>A0A7J0H5Z5</accession>
<reference evidence="1 2" key="1">
    <citation type="submission" date="2019-07" db="EMBL/GenBank/DDBJ databases">
        <title>De Novo Assembly of kiwifruit Actinidia rufa.</title>
        <authorList>
            <person name="Sugita-Konishi S."/>
            <person name="Sato K."/>
            <person name="Mori E."/>
            <person name="Abe Y."/>
            <person name="Kisaki G."/>
            <person name="Hamano K."/>
            <person name="Suezawa K."/>
            <person name="Otani M."/>
            <person name="Fukuda T."/>
            <person name="Manabe T."/>
            <person name="Gomi K."/>
            <person name="Tabuchi M."/>
            <person name="Akimitsu K."/>
            <person name="Kataoka I."/>
        </authorList>
    </citation>
    <scope>NUCLEOTIDE SEQUENCE [LARGE SCALE GENOMIC DNA]</scope>
    <source>
        <strain evidence="2">cv. Fuchu</strain>
    </source>
</reference>
<protein>
    <submittedName>
        <fullName evidence="1">Uncharacterized protein</fullName>
    </submittedName>
</protein>
<dbReference type="AlphaFoldDB" id="A0A7J0H5Z5"/>
<dbReference type="Proteomes" id="UP000585474">
    <property type="component" value="Unassembled WGS sequence"/>
</dbReference>
<sequence length="379" mass="43952">MVLTKHASNDPRGDYPNPVDPKIAFNKKWFKSLEFERKWAPEFKERYIITRRDFVKNFPGKYTHLMLASMDALEWTIFRPLPKLAYTKLVRSFYCNLEVGTLDNIEYTIDSRVKGKNIVLNPMILSEITGIANAGECVFVSKSSHLDKYATMEKPLNLNYIILKEMVDVRNHNIRAQPFHALLTRIFLHFHVSLDSQPSQGLGKGFSMNTIKKGKNLGLTEDEREEEKIQMIKSKNKMWGMERSIAVHEEIHEGVHVEHAHVESPMHGAYPSQEGNSYQEGPSAWFFGYFNELKESLGEIKQRQEEIIQTQVRHEEFMARLGDTHHELRQQVNRLGDFYEEQGQRHLEALWVDLVPYPPPSPVDPSNVPSCPPYRAPPY</sequence>
<organism evidence="1 2">
    <name type="scientific">Actinidia rufa</name>
    <dbReference type="NCBI Taxonomy" id="165716"/>
    <lineage>
        <taxon>Eukaryota</taxon>
        <taxon>Viridiplantae</taxon>
        <taxon>Streptophyta</taxon>
        <taxon>Embryophyta</taxon>
        <taxon>Tracheophyta</taxon>
        <taxon>Spermatophyta</taxon>
        <taxon>Magnoliopsida</taxon>
        <taxon>eudicotyledons</taxon>
        <taxon>Gunneridae</taxon>
        <taxon>Pentapetalae</taxon>
        <taxon>asterids</taxon>
        <taxon>Ericales</taxon>
        <taxon>Actinidiaceae</taxon>
        <taxon>Actinidia</taxon>
    </lineage>
</organism>
<dbReference type="EMBL" id="BJWL01000027">
    <property type="protein sequence ID" value="GFZ18502.1"/>
    <property type="molecule type" value="Genomic_DNA"/>
</dbReference>
<evidence type="ECO:0000313" key="1">
    <source>
        <dbReference type="EMBL" id="GFZ18502.1"/>
    </source>
</evidence>
<evidence type="ECO:0000313" key="2">
    <source>
        <dbReference type="Proteomes" id="UP000585474"/>
    </source>
</evidence>
<name>A0A7J0H5Z5_9ERIC</name>
<proteinExistence type="predicted"/>
<keyword evidence="2" id="KW-1185">Reference proteome</keyword>
<gene>
    <name evidence="1" type="ORF">Acr_27g0002410</name>
</gene>